<dbReference type="InterPro" id="IPR046342">
    <property type="entry name" value="CBS_dom_sf"/>
</dbReference>
<reference evidence="5" key="1">
    <citation type="submission" date="2010-05" db="EMBL/GenBank/DDBJ databases">
        <title>Complete sequence of Staphylothermus hellenicus DSM 12710.</title>
        <authorList>
            <consortium name="US DOE Joint Genome Institute"/>
            <person name="Lucas S."/>
            <person name="Copeland A."/>
            <person name="Lapidus A."/>
            <person name="Cheng J.-F."/>
            <person name="Bruce D."/>
            <person name="Goodwin L."/>
            <person name="Pitluck S."/>
            <person name="Davenport K."/>
            <person name="Detter J.C."/>
            <person name="Han C."/>
            <person name="Tapia R."/>
            <person name="Larimer F."/>
            <person name="Land M."/>
            <person name="Hauser L."/>
            <person name="Kyrpides N."/>
            <person name="Mikhailova N."/>
            <person name="Anderson I.J."/>
            <person name="Woyke T."/>
        </authorList>
    </citation>
    <scope>NUCLEOTIDE SEQUENCE [LARGE SCALE GENOMIC DNA]</scope>
    <source>
        <strain evidence="5">DSM 12710 / JCM 10830 / BK20S6-10-b1 / P8</strain>
    </source>
</reference>
<dbReference type="InterPro" id="IPR000644">
    <property type="entry name" value="CBS_dom"/>
</dbReference>
<reference evidence="4 5" key="2">
    <citation type="journal article" date="2011" name="Stand. Genomic Sci.">
        <title>Complete genome sequence of Staphylothermus hellenicus P8.</title>
        <authorList>
            <person name="Anderson I."/>
            <person name="Wirth R."/>
            <person name="Lucas S."/>
            <person name="Copeland A."/>
            <person name="Lapidus A."/>
            <person name="Cheng J.F."/>
            <person name="Goodwin L."/>
            <person name="Pitluck S."/>
            <person name="Davenport K."/>
            <person name="Detter J.C."/>
            <person name="Han C."/>
            <person name="Tapia R."/>
            <person name="Land M."/>
            <person name="Hauser L."/>
            <person name="Pati A."/>
            <person name="Mikhailova N."/>
            <person name="Woyke T."/>
            <person name="Klenk H.P."/>
            <person name="Kyrpides N."/>
            <person name="Ivanova N."/>
        </authorList>
    </citation>
    <scope>NUCLEOTIDE SEQUENCE [LARGE SCALE GENOMIC DNA]</scope>
    <source>
        <strain evidence="5">DSM 12710 / JCM 10830 / BK20S6-10-b1 / P8</strain>
    </source>
</reference>
<feature type="domain" description="CBS" evidence="3">
    <location>
        <begin position="6"/>
        <end position="73"/>
    </location>
</feature>
<evidence type="ECO:0000259" key="3">
    <source>
        <dbReference type="PROSITE" id="PS51371"/>
    </source>
</evidence>
<proteinExistence type="predicted"/>
<dbReference type="STRING" id="591019.Shell_1142"/>
<dbReference type="eggNOG" id="arCOG00600">
    <property type="taxonomic scope" value="Archaea"/>
</dbReference>
<dbReference type="RefSeq" id="WP_013143441.1">
    <property type="nucleotide sequence ID" value="NC_014205.1"/>
</dbReference>
<feature type="domain" description="CBS" evidence="3">
    <location>
        <begin position="145"/>
        <end position="201"/>
    </location>
</feature>
<dbReference type="InterPro" id="IPR051257">
    <property type="entry name" value="Diverse_CBS-Domain"/>
</dbReference>
<evidence type="ECO:0000256" key="1">
    <source>
        <dbReference type="ARBA" id="ARBA00023122"/>
    </source>
</evidence>
<dbReference type="SUPFAM" id="SSF54631">
    <property type="entry name" value="CBS-domain pair"/>
    <property type="match status" value="2"/>
</dbReference>
<dbReference type="Gene3D" id="3.10.580.10">
    <property type="entry name" value="CBS-domain"/>
    <property type="match status" value="3"/>
</dbReference>
<dbReference type="OrthoDB" id="8919at2157"/>
<keyword evidence="5" id="KW-1185">Reference proteome</keyword>
<dbReference type="CDD" id="cd02205">
    <property type="entry name" value="CBS_pair_SF"/>
    <property type="match status" value="3"/>
</dbReference>
<name>D7D8Z7_STAHD</name>
<dbReference type="PROSITE" id="PS51371">
    <property type="entry name" value="CBS"/>
    <property type="match status" value="4"/>
</dbReference>
<evidence type="ECO:0000313" key="5">
    <source>
        <dbReference type="Proteomes" id="UP000002573"/>
    </source>
</evidence>
<organism evidence="4 5">
    <name type="scientific">Staphylothermus hellenicus (strain DSM 12710 / JCM 10830 / BK20S6-10-b1 / P8)</name>
    <dbReference type="NCBI Taxonomy" id="591019"/>
    <lineage>
        <taxon>Archaea</taxon>
        <taxon>Thermoproteota</taxon>
        <taxon>Thermoprotei</taxon>
        <taxon>Desulfurococcales</taxon>
        <taxon>Desulfurococcaceae</taxon>
        <taxon>Staphylothermus</taxon>
    </lineage>
</organism>
<accession>D7D8Z7</accession>
<dbReference type="PANTHER" id="PTHR43080">
    <property type="entry name" value="CBS DOMAIN-CONTAINING PROTEIN CBSX3, MITOCHONDRIAL"/>
    <property type="match status" value="1"/>
</dbReference>
<dbReference type="AlphaFoldDB" id="D7D8Z7"/>
<evidence type="ECO:0000256" key="2">
    <source>
        <dbReference type="PROSITE-ProRule" id="PRU00703"/>
    </source>
</evidence>
<dbReference type="KEGG" id="shc:Shell_1142"/>
<dbReference type="Pfam" id="PF00571">
    <property type="entry name" value="CBS"/>
    <property type="match status" value="4"/>
</dbReference>
<dbReference type="PANTHER" id="PTHR43080:SF2">
    <property type="entry name" value="CBS DOMAIN-CONTAINING PROTEIN"/>
    <property type="match status" value="1"/>
</dbReference>
<keyword evidence="1 2" id="KW-0129">CBS domain</keyword>
<dbReference type="SMART" id="SM00116">
    <property type="entry name" value="CBS"/>
    <property type="match status" value="4"/>
</dbReference>
<dbReference type="GeneID" id="9234431"/>
<gene>
    <name evidence="4" type="ordered locus">Shell_1142</name>
</gene>
<dbReference type="HOGENOM" id="CLU_076812_2_0_2"/>
<protein>
    <submittedName>
        <fullName evidence="4">CBS domain containing protein</fullName>
    </submittedName>
</protein>
<dbReference type="Proteomes" id="UP000002573">
    <property type="component" value="Chromosome"/>
</dbReference>
<evidence type="ECO:0000313" key="4">
    <source>
        <dbReference type="EMBL" id="ADI32243.1"/>
    </source>
</evidence>
<feature type="domain" description="CBS" evidence="3">
    <location>
        <begin position="84"/>
        <end position="140"/>
    </location>
</feature>
<sequence length="282" mass="32047">MKLSSLIREDIPIVDKNDSLYHAFKLVEKTGIDKIIVTENRVLEPGKEVKELAGILTSRDIVQKIATQRMRQTTPGKLHVSSFMSINPAFITVNSSIHDVFKLMVDKGYGVLPVLDEEGSIVGGILRDSLLRVAEKDDTEIRHIMDTNPLIARTTDRILKIRQDMLNNDISFMPVVDENDELVGYITVYEVAYSLMRFQDIVPAKYRKERISHLIVEDVMRFRPPKLRIMNTVSEAVISIMKKNSRGAVIVDEIGRIAGVVTPHIILKHIYTNKKELIEELS</sequence>
<feature type="domain" description="CBS" evidence="3">
    <location>
        <begin position="220"/>
        <end position="276"/>
    </location>
</feature>
<dbReference type="EMBL" id="CP002051">
    <property type="protein sequence ID" value="ADI32243.1"/>
    <property type="molecule type" value="Genomic_DNA"/>
</dbReference>